<reference evidence="2" key="1">
    <citation type="submission" date="2022-03" db="EMBL/GenBank/DDBJ databases">
        <authorList>
            <person name="Brunel B."/>
        </authorList>
    </citation>
    <scope>NUCLEOTIDE SEQUENCE</scope>
    <source>
        <strain evidence="2">STM4922sample</strain>
    </source>
</reference>
<feature type="compositionally biased region" description="Polar residues" evidence="1">
    <location>
        <begin position="176"/>
        <end position="186"/>
    </location>
</feature>
<dbReference type="Pfam" id="PF11748">
    <property type="entry name" value="DUF3306"/>
    <property type="match status" value="1"/>
</dbReference>
<feature type="region of interest" description="Disordered" evidence="1">
    <location>
        <begin position="135"/>
        <end position="231"/>
    </location>
</feature>
<dbReference type="InterPro" id="IPR021735">
    <property type="entry name" value="DUF3306"/>
</dbReference>
<protein>
    <recommendedName>
        <fullName evidence="4">DUF3306 domain-containing protein</fullName>
    </recommendedName>
</protein>
<dbReference type="EMBL" id="CAKXZS010000019">
    <property type="protein sequence ID" value="CAH2400746.1"/>
    <property type="molecule type" value="Genomic_DNA"/>
</dbReference>
<accession>A0ABN8JTL7</accession>
<evidence type="ECO:0008006" key="4">
    <source>
        <dbReference type="Google" id="ProtNLM"/>
    </source>
</evidence>
<feature type="compositionally biased region" description="Low complexity" evidence="1">
    <location>
        <begin position="32"/>
        <end position="60"/>
    </location>
</feature>
<gene>
    <name evidence="2" type="ORF">MES4922_260066</name>
</gene>
<dbReference type="RefSeq" id="WP_254025590.1">
    <property type="nucleotide sequence ID" value="NZ_CAKXZS010000019.1"/>
</dbReference>
<feature type="compositionally biased region" description="Basic residues" evidence="1">
    <location>
        <begin position="221"/>
        <end position="231"/>
    </location>
</feature>
<dbReference type="Proteomes" id="UP001152604">
    <property type="component" value="Unassembled WGS sequence"/>
</dbReference>
<name>A0ABN8JTL7_9HYPH</name>
<proteinExistence type="predicted"/>
<evidence type="ECO:0000313" key="3">
    <source>
        <dbReference type="Proteomes" id="UP001152604"/>
    </source>
</evidence>
<feature type="region of interest" description="Disordered" evidence="1">
    <location>
        <begin position="20"/>
        <end position="68"/>
    </location>
</feature>
<keyword evidence="3" id="KW-1185">Reference proteome</keyword>
<evidence type="ECO:0000313" key="2">
    <source>
        <dbReference type="EMBL" id="CAH2400746.1"/>
    </source>
</evidence>
<sequence>MSAGSDNVFARWSRLKQAARYSSTAGPETDQPAPDAAAAPADTGEQLAPAIVEPEAAQPAEPLPRVEDLTAQSDLSAFLRKGVPKMLKRAALRKMWSLDPAIRDHIGPSEYAWDFNSPGSMPGFGPLKASSEPVVDFLSSGGNPTDPAGAAMASQAPETAPAASAVLADEDVNASADGSDSVTPDSSIEPANPQSPSADVAGTAIDRDEGAGAAESSPINRQRRHGGAMPR</sequence>
<comment type="caution">
    <text evidence="2">The sequence shown here is derived from an EMBL/GenBank/DDBJ whole genome shotgun (WGS) entry which is preliminary data.</text>
</comment>
<evidence type="ECO:0000256" key="1">
    <source>
        <dbReference type="SAM" id="MobiDB-lite"/>
    </source>
</evidence>
<organism evidence="2 3">
    <name type="scientific">Mesorhizobium ventifaucium</name>
    <dbReference type="NCBI Taxonomy" id="666020"/>
    <lineage>
        <taxon>Bacteria</taxon>
        <taxon>Pseudomonadati</taxon>
        <taxon>Pseudomonadota</taxon>
        <taxon>Alphaproteobacteria</taxon>
        <taxon>Hyphomicrobiales</taxon>
        <taxon>Phyllobacteriaceae</taxon>
        <taxon>Mesorhizobium</taxon>
    </lineage>
</organism>